<feature type="non-terminal residue" evidence="1">
    <location>
        <position position="1"/>
    </location>
</feature>
<proteinExistence type="predicted"/>
<gene>
    <name evidence="1" type="ORF">BD311DRAFT_601057</name>
</gene>
<reference evidence="1" key="1">
    <citation type="submission" date="2019-01" db="EMBL/GenBank/DDBJ databases">
        <title>Draft genome sequences of three monokaryotic isolates of the white-rot basidiomycete fungus Dichomitus squalens.</title>
        <authorList>
            <consortium name="DOE Joint Genome Institute"/>
            <person name="Lopez S.C."/>
            <person name="Andreopoulos B."/>
            <person name="Pangilinan J."/>
            <person name="Lipzen A."/>
            <person name="Riley R."/>
            <person name="Ahrendt S."/>
            <person name="Ng V."/>
            <person name="Barry K."/>
            <person name="Daum C."/>
            <person name="Grigoriev I.V."/>
            <person name="Hilden K.S."/>
            <person name="Makela M.R."/>
            <person name="de Vries R.P."/>
        </authorList>
    </citation>
    <scope>NUCLEOTIDE SEQUENCE [LARGE SCALE GENOMIC DNA]</scope>
    <source>
        <strain evidence="1">OM18370.1</strain>
    </source>
</reference>
<organism evidence="1">
    <name type="scientific">Dichomitus squalens</name>
    <dbReference type="NCBI Taxonomy" id="114155"/>
    <lineage>
        <taxon>Eukaryota</taxon>
        <taxon>Fungi</taxon>
        <taxon>Dikarya</taxon>
        <taxon>Basidiomycota</taxon>
        <taxon>Agaricomycotina</taxon>
        <taxon>Agaricomycetes</taxon>
        <taxon>Polyporales</taxon>
        <taxon>Polyporaceae</taxon>
        <taxon>Dichomitus</taxon>
    </lineage>
</organism>
<dbReference type="EMBL" id="ML143742">
    <property type="protein sequence ID" value="TBU21109.1"/>
    <property type="molecule type" value="Genomic_DNA"/>
</dbReference>
<sequence>DRNVELYIPFTRQIAGSWSNVFKTDLFASFENATTGFIAKLITEVEASAAPGLKGRAMGQGELCMEEAHLALRETLDVVNETMTTERKDVSR</sequence>
<protein>
    <submittedName>
        <fullName evidence="1">Uncharacterized protein</fullName>
    </submittedName>
</protein>
<evidence type="ECO:0000313" key="1">
    <source>
        <dbReference type="EMBL" id="TBU21109.1"/>
    </source>
</evidence>
<dbReference type="OMA" id="APFTRNI"/>
<feature type="non-terminal residue" evidence="1">
    <location>
        <position position="92"/>
    </location>
</feature>
<accession>A0A4Q9M302</accession>
<name>A0A4Q9M302_9APHY</name>
<dbReference type="Proteomes" id="UP000292957">
    <property type="component" value="Unassembled WGS sequence"/>
</dbReference>
<dbReference type="OrthoDB" id="2804455at2759"/>
<dbReference type="AlphaFoldDB" id="A0A4Q9M302"/>